<dbReference type="AlphaFoldDB" id="A0A6A5WL42"/>
<organism evidence="1 2">
    <name type="scientific">Amniculicola lignicola CBS 123094</name>
    <dbReference type="NCBI Taxonomy" id="1392246"/>
    <lineage>
        <taxon>Eukaryota</taxon>
        <taxon>Fungi</taxon>
        <taxon>Dikarya</taxon>
        <taxon>Ascomycota</taxon>
        <taxon>Pezizomycotina</taxon>
        <taxon>Dothideomycetes</taxon>
        <taxon>Pleosporomycetidae</taxon>
        <taxon>Pleosporales</taxon>
        <taxon>Amniculicolaceae</taxon>
        <taxon>Amniculicola</taxon>
    </lineage>
</organism>
<evidence type="ECO:0000313" key="1">
    <source>
        <dbReference type="EMBL" id="KAF2002593.1"/>
    </source>
</evidence>
<evidence type="ECO:0000313" key="2">
    <source>
        <dbReference type="Proteomes" id="UP000799779"/>
    </source>
</evidence>
<dbReference type="EMBL" id="ML977576">
    <property type="protein sequence ID" value="KAF2002593.1"/>
    <property type="molecule type" value="Genomic_DNA"/>
</dbReference>
<sequence>MLTVIQPPAKYDKIVKNNVEENVNHMSGALRKLEYELKKIQGTEARKLGARAIMRRHMRKALYPFRKETLNEIQRAVAEAHSNLDLALKVLQIQSTSVIRHDVASLVRW</sequence>
<accession>A0A6A5WL42</accession>
<keyword evidence="2" id="KW-1185">Reference proteome</keyword>
<gene>
    <name evidence="1" type="ORF">P154DRAFT_573796</name>
</gene>
<proteinExistence type="predicted"/>
<dbReference type="OrthoDB" id="1577640at2759"/>
<dbReference type="Proteomes" id="UP000799779">
    <property type="component" value="Unassembled WGS sequence"/>
</dbReference>
<reference evidence="1" key="1">
    <citation type="journal article" date="2020" name="Stud. Mycol.">
        <title>101 Dothideomycetes genomes: a test case for predicting lifestyles and emergence of pathogens.</title>
        <authorList>
            <person name="Haridas S."/>
            <person name="Albert R."/>
            <person name="Binder M."/>
            <person name="Bloem J."/>
            <person name="Labutti K."/>
            <person name="Salamov A."/>
            <person name="Andreopoulos B."/>
            <person name="Baker S."/>
            <person name="Barry K."/>
            <person name="Bills G."/>
            <person name="Bluhm B."/>
            <person name="Cannon C."/>
            <person name="Castanera R."/>
            <person name="Culley D."/>
            <person name="Daum C."/>
            <person name="Ezra D."/>
            <person name="Gonzalez J."/>
            <person name="Henrissat B."/>
            <person name="Kuo A."/>
            <person name="Liang C."/>
            <person name="Lipzen A."/>
            <person name="Lutzoni F."/>
            <person name="Magnuson J."/>
            <person name="Mondo S."/>
            <person name="Nolan M."/>
            <person name="Ohm R."/>
            <person name="Pangilinan J."/>
            <person name="Park H.-J."/>
            <person name="Ramirez L."/>
            <person name="Alfaro M."/>
            <person name="Sun H."/>
            <person name="Tritt A."/>
            <person name="Yoshinaga Y."/>
            <person name="Zwiers L.-H."/>
            <person name="Turgeon B."/>
            <person name="Goodwin S."/>
            <person name="Spatafora J."/>
            <person name="Crous P."/>
            <person name="Grigoriev I."/>
        </authorList>
    </citation>
    <scope>NUCLEOTIDE SEQUENCE</scope>
    <source>
        <strain evidence="1">CBS 123094</strain>
    </source>
</reference>
<name>A0A6A5WL42_9PLEO</name>
<protein>
    <submittedName>
        <fullName evidence="1">Uncharacterized protein</fullName>
    </submittedName>
</protein>